<comment type="subcellular location">
    <subcellularLocation>
        <location evidence="1">Nucleus</location>
    </subcellularLocation>
</comment>
<proteinExistence type="predicted"/>
<keyword evidence="7" id="KW-1185">Reference proteome</keyword>
<dbReference type="GO" id="GO:0043565">
    <property type="term" value="F:sequence-specific DNA binding"/>
    <property type="evidence" value="ECO:0007669"/>
    <property type="project" value="TreeGrafter"/>
</dbReference>
<dbReference type="SMR" id="A0A6J1C656"/>
<evidence type="ECO:0000256" key="3">
    <source>
        <dbReference type="ARBA" id="ARBA00023125"/>
    </source>
</evidence>
<protein>
    <submittedName>
        <fullName evidence="8">Transcription factor TCP24</fullName>
    </submittedName>
</protein>
<keyword evidence="2" id="KW-0805">Transcription regulation</keyword>
<dbReference type="RefSeq" id="XP_022137286.1">
    <property type="nucleotide sequence ID" value="XM_022281594.1"/>
</dbReference>
<evidence type="ECO:0000313" key="7">
    <source>
        <dbReference type="Proteomes" id="UP000504603"/>
    </source>
</evidence>
<evidence type="ECO:0000256" key="5">
    <source>
        <dbReference type="ARBA" id="ARBA00023242"/>
    </source>
</evidence>
<dbReference type="OrthoDB" id="1889307at2759"/>
<dbReference type="Proteomes" id="UP000504603">
    <property type="component" value="Unplaced"/>
</dbReference>
<gene>
    <name evidence="8" type="primary">LOC111008784</name>
</gene>
<dbReference type="GO" id="GO:0005634">
    <property type="term" value="C:nucleus"/>
    <property type="evidence" value="ECO:0007669"/>
    <property type="project" value="UniProtKB-SubCell"/>
</dbReference>
<organism evidence="7 8">
    <name type="scientific">Momordica charantia</name>
    <name type="common">Bitter gourd</name>
    <name type="synonym">Balsam pear</name>
    <dbReference type="NCBI Taxonomy" id="3673"/>
    <lineage>
        <taxon>Eukaryota</taxon>
        <taxon>Viridiplantae</taxon>
        <taxon>Streptophyta</taxon>
        <taxon>Embryophyta</taxon>
        <taxon>Tracheophyta</taxon>
        <taxon>Spermatophyta</taxon>
        <taxon>Magnoliopsida</taxon>
        <taxon>eudicotyledons</taxon>
        <taxon>Gunneridae</taxon>
        <taxon>Pentapetalae</taxon>
        <taxon>rosids</taxon>
        <taxon>fabids</taxon>
        <taxon>Cucurbitales</taxon>
        <taxon>Cucurbitaceae</taxon>
        <taxon>Momordiceae</taxon>
        <taxon>Momordica</taxon>
    </lineage>
</organism>
<dbReference type="AlphaFoldDB" id="A0A6J1C656"/>
<dbReference type="GeneID" id="111008784"/>
<keyword evidence="3" id="KW-0238">DNA-binding</keyword>
<dbReference type="InterPro" id="IPR005333">
    <property type="entry name" value="Transcription_factor_TCP"/>
</dbReference>
<dbReference type="PANTHER" id="PTHR31072">
    <property type="entry name" value="TRANSCRIPTION FACTOR TCP4-RELATED"/>
    <property type="match status" value="1"/>
</dbReference>
<keyword evidence="4" id="KW-0804">Transcription</keyword>
<accession>A0A6J1C656</accession>
<dbReference type="PANTHER" id="PTHR31072:SF268">
    <property type="entry name" value="TCP DOMAIN-CONTAINING PROTEIN"/>
    <property type="match status" value="1"/>
</dbReference>
<dbReference type="Pfam" id="PF03634">
    <property type="entry name" value="TCP"/>
    <property type="match status" value="1"/>
</dbReference>
<sequence>MEAKIRNRASSRQEGPCLRGNPRIFRVSTLFGGKDRHSKVFTIKGLRDRRIRLSTPTAIQLYDLQNKLGLGQPSKVIDWLIDVTRFDIDKLPPLQIPKDFDPNASVLYQSSMLLPQVCHFDVAVKARNGGTERLLAQKLSPLVNHASLCSLQSNAMDESFCHFEPSSFPFPSMEANPDSFSSSASAQLLFCPLTTPSEVSPSSLMKLRVNLR</sequence>
<evidence type="ECO:0000256" key="1">
    <source>
        <dbReference type="ARBA" id="ARBA00004123"/>
    </source>
</evidence>
<reference evidence="8" key="1">
    <citation type="submission" date="2025-08" db="UniProtKB">
        <authorList>
            <consortium name="RefSeq"/>
        </authorList>
    </citation>
    <scope>IDENTIFICATION</scope>
    <source>
        <strain evidence="8">OHB3-1</strain>
    </source>
</reference>
<name>A0A6J1C656_MOMCH</name>
<evidence type="ECO:0000313" key="8">
    <source>
        <dbReference type="RefSeq" id="XP_022137286.1"/>
    </source>
</evidence>
<dbReference type="KEGG" id="mcha:111008784"/>
<evidence type="ECO:0000256" key="4">
    <source>
        <dbReference type="ARBA" id="ARBA00023163"/>
    </source>
</evidence>
<evidence type="ECO:0000259" key="6">
    <source>
        <dbReference type="PROSITE" id="PS51369"/>
    </source>
</evidence>
<dbReference type="GO" id="GO:0003700">
    <property type="term" value="F:DNA-binding transcription factor activity"/>
    <property type="evidence" value="ECO:0007669"/>
    <property type="project" value="InterPro"/>
</dbReference>
<keyword evidence="5" id="KW-0539">Nucleus</keyword>
<dbReference type="InterPro" id="IPR017887">
    <property type="entry name" value="TF_TCP_subgr"/>
</dbReference>
<dbReference type="PROSITE" id="PS51369">
    <property type="entry name" value="TCP"/>
    <property type="match status" value="1"/>
</dbReference>
<feature type="domain" description="TCP" evidence="6">
    <location>
        <begin position="33"/>
        <end position="91"/>
    </location>
</feature>
<evidence type="ECO:0000256" key="2">
    <source>
        <dbReference type="ARBA" id="ARBA00023015"/>
    </source>
</evidence>